<feature type="region of interest" description="Disordered" evidence="17">
    <location>
        <begin position="535"/>
        <end position="577"/>
    </location>
</feature>
<dbReference type="Proteomes" id="UP000736164">
    <property type="component" value="Unassembled WGS sequence"/>
</dbReference>
<dbReference type="Gene3D" id="4.10.280.10">
    <property type="entry name" value="Helix-loop-helix DNA-binding domain"/>
    <property type="match status" value="1"/>
</dbReference>
<dbReference type="PRINTS" id="PR00853">
    <property type="entry name" value="XPGRADSUPER"/>
</dbReference>
<keyword evidence="7" id="KW-0221">Differentiation</keyword>
<evidence type="ECO:0000256" key="3">
    <source>
        <dbReference type="ARBA" id="ARBA00022722"/>
    </source>
</evidence>
<feature type="region of interest" description="Disordered" evidence="17">
    <location>
        <begin position="88"/>
        <end position="109"/>
    </location>
</feature>
<evidence type="ECO:0000259" key="18">
    <source>
        <dbReference type="PROSITE" id="PS50888"/>
    </source>
</evidence>
<dbReference type="PANTHER" id="PTHR11081:SF70">
    <property type="entry name" value="FLAP ENDONUCLEASE GEN HOMOLOG 1"/>
    <property type="match status" value="1"/>
</dbReference>
<feature type="region of interest" description="Disordered" evidence="17">
    <location>
        <begin position="603"/>
        <end position="633"/>
    </location>
</feature>
<accession>A0A8J7P102</accession>
<keyword evidence="3" id="KW-0540">Nuclease</keyword>
<dbReference type="GO" id="GO:0006281">
    <property type="term" value="P:DNA repair"/>
    <property type="evidence" value="ECO:0007669"/>
    <property type="project" value="UniProtKB-KW"/>
</dbReference>
<dbReference type="GO" id="GO:0046872">
    <property type="term" value="F:metal ion binding"/>
    <property type="evidence" value="ECO:0007669"/>
    <property type="project" value="UniProtKB-KW"/>
</dbReference>
<evidence type="ECO:0000256" key="8">
    <source>
        <dbReference type="ARBA" id="ARBA00022801"/>
    </source>
</evidence>
<feature type="compositionally biased region" description="Basic residues" evidence="17">
    <location>
        <begin position="615"/>
        <end position="627"/>
    </location>
</feature>
<evidence type="ECO:0000256" key="6">
    <source>
        <dbReference type="ARBA" id="ARBA00022763"/>
    </source>
</evidence>
<dbReference type="Gene3D" id="3.40.50.1010">
    <property type="entry name" value="5'-nuclease"/>
    <property type="match status" value="2"/>
</dbReference>
<dbReference type="EMBL" id="JAAWVO010063805">
    <property type="protein sequence ID" value="MBN3323240.1"/>
    <property type="molecule type" value="Genomic_DNA"/>
</dbReference>
<dbReference type="Gene3D" id="1.10.150.20">
    <property type="entry name" value="5' to 3' exonuclease, C-terminal subdomain"/>
    <property type="match status" value="1"/>
</dbReference>
<evidence type="ECO:0000313" key="19">
    <source>
        <dbReference type="EMBL" id="MBN3323240.1"/>
    </source>
</evidence>
<comment type="caution">
    <text evidence="19">The sequence shown here is derived from an EMBL/GenBank/DDBJ whole genome shotgun (WGS) entry which is preliminary data.</text>
</comment>
<evidence type="ECO:0000256" key="7">
    <source>
        <dbReference type="ARBA" id="ARBA00022782"/>
    </source>
</evidence>
<evidence type="ECO:0000256" key="2">
    <source>
        <dbReference type="ARBA" id="ARBA00022473"/>
    </source>
</evidence>
<dbReference type="InterPro" id="IPR029060">
    <property type="entry name" value="PIN-like_dom_sf"/>
</dbReference>
<keyword evidence="8" id="KW-0378">Hydrolase</keyword>
<keyword evidence="10" id="KW-0805">Transcription regulation</keyword>
<evidence type="ECO:0000256" key="17">
    <source>
        <dbReference type="SAM" id="MobiDB-lite"/>
    </source>
</evidence>
<feature type="domain" description="BHLH" evidence="18">
    <location>
        <begin position="624"/>
        <end position="678"/>
    </location>
</feature>
<proteinExistence type="inferred from homology"/>
<dbReference type="GO" id="GO:0000400">
    <property type="term" value="F:four-way junction DNA binding"/>
    <property type="evidence" value="ECO:0007669"/>
    <property type="project" value="TreeGrafter"/>
</dbReference>
<keyword evidence="9" id="KW-0460">Magnesium</keyword>
<dbReference type="SUPFAM" id="SSF47459">
    <property type="entry name" value="HLH, helix-loop-helix DNA-binding domain"/>
    <property type="match status" value="1"/>
</dbReference>
<evidence type="ECO:0000313" key="20">
    <source>
        <dbReference type="Proteomes" id="UP000736164"/>
    </source>
</evidence>
<dbReference type="InterPro" id="IPR041012">
    <property type="entry name" value="GEN_chromo"/>
</dbReference>
<dbReference type="PROSITE" id="PS50888">
    <property type="entry name" value="BHLH"/>
    <property type="match status" value="1"/>
</dbReference>
<evidence type="ECO:0000256" key="5">
    <source>
        <dbReference type="ARBA" id="ARBA00022759"/>
    </source>
</evidence>
<dbReference type="Pfam" id="PF00010">
    <property type="entry name" value="HLH"/>
    <property type="match status" value="1"/>
</dbReference>
<dbReference type="CDD" id="cd18939">
    <property type="entry name" value="bHLH_TS_Msgn1"/>
    <property type="match status" value="1"/>
</dbReference>
<keyword evidence="2" id="KW-0217">Developmental protein</keyword>
<sequence>MGVNELWPILEPVRESVPLYSLSGKTLAVDLSLWVCEAQFVKEMMGKVTKPHLRNLFFRVMSLTLMGIKLIFVVEGEAPKLKAETMNKRNEMRFGPSKKPASKPGKTGRSHGLENVCQYCLDANGQVDGCITNDGDAFLYGAQTVYRNFNMNTKDPQLDCYKMEKIQSVLRLERETLVGLAILLGCDYLPKGIPGVGKEMTLKLIETLKGETLLQKFSQWKEQAQDLDVQRRAVKKVTHCQICCHPGSAKTHERNGCNLCDSKRFCEPRGYDYSCPCDWHQTERGRQASAAEFNIKKKALACEGFPFSEIIKEFLISKDKLTKNVKYRKPNLFAMRKFALDKMEWPEHYTSEKVAVLMTYTEMMNRKCGKESASQIEPIRIFKSRVRNGVACYEIIWKKPEHFIYAEDHPVESLDTVRTVEEVSLFQSAYPETVNMFLKERAEAEENKNKNKKKKPKGQKSGDTDEVSRLFAQMSIHSSSQERAEVAAIATAGIPAVAAIDHEGSEATPDCQVLQILAHTTSGQQEELCEHHTNLHGPEKPQTEDAGRALSPVSPDKASLVSSSHSAMSPESSFDSMCSSPETAHGVVGYQTAATFPYHLPLHSSAASSSSQGRKPAKPKMTTKRRMKASEREKMRMRSLADALHQLRDYLPPDYSQRGQPLTKIQTLKYTIQYINELSDLLRKPQELQ</sequence>
<evidence type="ECO:0000256" key="14">
    <source>
        <dbReference type="ARBA" id="ARBA00023242"/>
    </source>
</evidence>
<dbReference type="AlphaFoldDB" id="A0A8J7P102"/>
<dbReference type="InterPro" id="IPR036638">
    <property type="entry name" value="HLH_DNA-bd_sf"/>
</dbReference>
<keyword evidence="14" id="KW-0539">Nucleus</keyword>
<dbReference type="Pfam" id="PF00867">
    <property type="entry name" value="XPG_I"/>
    <property type="match status" value="1"/>
</dbReference>
<dbReference type="CDD" id="cd09869">
    <property type="entry name" value="PIN_GEN1"/>
    <property type="match status" value="1"/>
</dbReference>
<evidence type="ECO:0000256" key="4">
    <source>
        <dbReference type="ARBA" id="ARBA00022723"/>
    </source>
</evidence>
<dbReference type="SMART" id="SM00353">
    <property type="entry name" value="HLH"/>
    <property type="match status" value="1"/>
</dbReference>
<comment type="similarity">
    <text evidence="15">Belongs to the XPG/RAD2 endonuclease family. GEN subfamily.</text>
</comment>
<keyword evidence="12" id="KW-0804">Transcription</keyword>
<dbReference type="SMART" id="SM00485">
    <property type="entry name" value="XPGN"/>
    <property type="match status" value="1"/>
</dbReference>
<feature type="non-terminal residue" evidence="19">
    <location>
        <position position="689"/>
    </location>
</feature>
<organism evidence="19 20">
    <name type="scientific">Atractosteus spatula</name>
    <name type="common">Alligator gar</name>
    <name type="synonym">Lepisosteus spatula</name>
    <dbReference type="NCBI Taxonomy" id="7917"/>
    <lineage>
        <taxon>Eukaryota</taxon>
        <taxon>Metazoa</taxon>
        <taxon>Chordata</taxon>
        <taxon>Craniata</taxon>
        <taxon>Vertebrata</taxon>
        <taxon>Euteleostomi</taxon>
        <taxon>Actinopterygii</taxon>
        <taxon>Neopterygii</taxon>
        <taxon>Holostei</taxon>
        <taxon>Semionotiformes</taxon>
        <taxon>Lepisosteidae</taxon>
        <taxon>Atractosteus</taxon>
    </lineage>
</organism>
<evidence type="ECO:0000256" key="15">
    <source>
        <dbReference type="ARBA" id="ARBA00038112"/>
    </source>
</evidence>
<evidence type="ECO:0000256" key="1">
    <source>
        <dbReference type="ARBA" id="ARBA00001946"/>
    </source>
</evidence>
<feature type="compositionally biased region" description="Low complexity" evidence="17">
    <location>
        <begin position="95"/>
        <end position="105"/>
    </location>
</feature>
<comment type="cofactor">
    <cofactor evidence="1">
        <name>Mg(2+)</name>
        <dbReference type="ChEBI" id="CHEBI:18420"/>
    </cofactor>
</comment>
<dbReference type="InterPro" id="IPR006086">
    <property type="entry name" value="XPG-I_dom"/>
</dbReference>
<keyword evidence="5 19" id="KW-0255">Endonuclease</keyword>
<dbReference type="Pfam" id="PF18704">
    <property type="entry name" value="Chromo_2"/>
    <property type="match status" value="1"/>
</dbReference>
<dbReference type="GO" id="GO:0008821">
    <property type="term" value="F:crossover junction DNA endonuclease activity"/>
    <property type="evidence" value="ECO:0007669"/>
    <property type="project" value="UniProtKB-ARBA"/>
</dbReference>
<feature type="compositionally biased region" description="Basic and acidic residues" evidence="17">
    <location>
        <begin position="535"/>
        <end position="547"/>
    </location>
</feature>
<evidence type="ECO:0000256" key="13">
    <source>
        <dbReference type="ARBA" id="ARBA00023204"/>
    </source>
</evidence>
<keyword evidence="11" id="KW-0238">DNA-binding</keyword>
<feature type="compositionally biased region" description="Low complexity" evidence="17">
    <location>
        <begin position="559"/>
        <end position="573"/>
    </location>
</feature>
<feature type="non-terminal residue" evidence="19">
    <location>
        <position position="1"/>
    </location>
</feature>
<dbReference type="InterPro" id="IPR011598">
    <property type="entry name" value="bHLH_dom"/>
</dbReference>
<dbReference type="SUPFAM" id="SSF88723">
    <property type="entry name" value="PIN domain-like"/>
    <property type="match status" value="1"/>
</dbReference>
<dbReference type="Pfam" id="PF00752">
    <property type="entry name" value="XPG_N"/>
    <property type="match status" value="1"/>
</dbReference>
<keyword evidence="4" id="KW-0479">Metal-binding</keyword>
<dbReference type="FunFam" id="1.10.150.20:FF:000030">
    <property type="entry name" value="Flap endonuclease GEN-like 1"/>
    <property type="match status" value="1"/>
</dbReference>
<dbReference type="InterPro" id="IPR006084">
    <property type="entry name" value="XPG/Rad2"/>
</dbReference>
<keyword evidence="6" id="KW-0227">DNA damage</keyword>
<evidence type="ECO:0000256" key="11">
    <source>
        <dbReference type="ARBA" id="ARBA00023125"/>
    </source>
</evidence>
<evidence type="ECO:0000256" key="16">
    <source>
        <dbReference type="ARBA" id="ARBA00039844"/>
    </source>
</evidence>
<keyword evidence="20" id="KW-1185">Reference proteome</keyword>
<name>A0A8J7P102_ATRSP</name>
<dbReference type="SMART" id="SM00484">
    <property type="entry name" value="XPGI"/>
    <property type="match status" value="1"/>
</dbReference>
<dbReference type="GO" id="GO:0017108">
    <property type="term" value="F:5'-flap endonuclease activity"/>
    <property type="evidence" value="ECO:0007669"/>
    <property type="project" value="UniProtKB-ARBA"/>
</dbReference>
<dbReference type="GO" id="GO:0046983">
    <property type="term" value="F:protein dimerization activity"/>
    <property type="evidence" value="ECO:0007669"/>
    <property type="project" value="InterPro"/>
</dbReference>
<evidence type="ECO:0000256" key="9">
    <source>
        <dbReference type="ARBA" id="ARBA00022842"/>
    </source>
</evidence>
<reference evidence="19" key="1">
    <citation type="journal article" date="2021" name="Cell">
        <title>Tracing the genetic footprints of vertebrate landing in non-teleost ray-finned fishes.</title>
        <authorList>
            <person name="Bi X."/>
            <person name="Wang K."/>
            <person name="Yang L."/>
            <person name="Pan H."/>
            <person name="Jiang H."/>
            <person name="Wei Q."/>
            <person name="Fang M."/>
            <person name="Yu H."/>
            <person name="Zhu C."/>
            <person name="Cai Y."/>
            <person name="He Y."/>
            <person name="Gan X."/>
            <person name="Zeng H."/>
            <person name="Yu D."/>
            <person name="Zhu Y."/>
            <person name="Jiang H."/>
            <person name="Qiu Q."/>
            <person name="Yang H."/>
            <person name="Zhang Y.E."/>
            <person name="Wang W."/>
            <person name="Zhu M."/>
            <person name="He S."/>
            <person name="Zhang G."/>
        </authorList>
    </citation>
    <scope>NUCLEOTIDE SEQUENCE</scope>
    <source>
        <strain evidence="19">Allg_001</strain>
    </source>
</reference>
<dbReference type="PANTHER" id="PTHR11081">
    <property type="entry name" value="FLAP ENDONUCLEASE FAMILY MEMBER"/>
    <property type="match status" value="1"/>
</dbReference>
<protein>
    <recommendedName>
        <fullName evidence="16">Mesogenin-1</fullName>
    </recommendedName>
</protein>
<dbReference type="InterPro" id="IPR036279">
    <property type="entry name" value="5-3_exonuclease_C_sf"/>
</dbReference>
<evidence type="ECO:0000256" key="10">
    <source>
        <dbReference type="ARBA" id="ARBA00023015"/>
    </source>
</evidence>
<gene>
    <name evidence="19" type="primary">Gen1</name>
    <name evidence="19" type="ORF">GTO95_0004041</name>
</gene>
<dbReference type="SUPFAM" id="SSF47807">
    <property type="entry name" value="5' to 3' exonuclease, C-terminal subdomain"/>
    <property type="match status" value="1"/>
</dbReference>
<evidence type="ECO:0000256" key="12">
    <source>
        <dbReference type="ARBA" id="ARBA00023163"/>
    </source>
</evidence>
<dbReference type="InterPro" id="IPR006085">
    <property type="entry name" value="XPG_DNA_repair_N"/>
</dbReference>
<dbReference type="FunFam" id="4.10.280.10:FF:000056">
    <property type="entry name" value="mesogenin-1"/>
    <property type="match status" value="1"/>
</dbReference>
<feature type="region of interest" description="Disordered" evidence="17">
    <location>
        <begin position="444"/>
        <end position="465"/>
    </location>
</feature>
<keyword evidence="13" id="KW-0234">DNA repair</keyword>
<dbReference type="GO" id="GO:0030154">
    <property type="term" value="P:cell differentiation"/>
    <property type="evidence" value="ECO:0007669"/>
    <property type="project" value="UniProtKB-KW"/>
</dbReference>